<dbReference type="PROSITE" id="PS50943">
    <property type="entry name" value="HTH_CROC1"/>
    <property type="match status" value="1"/>
</dbReference>
<feature type="region of interest" description="Disordered" evidence="1">
    <location>
        <begin position="467"/>
        <end position="568"/>
    </location>
</feature>
<dbReference type="Proteomes" id="UP001156441">
    <property type="component" value="Unassembled WGS sequence"/>
</dbReference>
<name>A0ABT2J9X7_9PSEU</name>
<comment type="caution">
    <text evidence="3">The sequence shown here is derived from an EMBL/GenBank/DDBJ whole genome shotgun (WGS) entry which is preliminary data.</text>
</comment>
<evidence type="ECO:0000313" key="3">
    <source>
        <dbReference type="EMBL" id="MCT2584645.1"/>
    </source>
</evidence>
<feature type="compositionally biased region" description="Polar residues" evidence="1">
    <location>
        <begin position="539"/>
        <end position="551"/>
    </location>
</feature>
<organism evidence="3 4">
    <name type="scientific">Actinophytocola gossypii</name>
    <dbReference type="NCBI Taxonomy" id="2812003"/>
    <lineage>
        <taxon>Bacteria</taxon>
        <taxon>Bacillati</taxon>
        <taxon>Actinomycetota</taxon>
        <taxon>Actinomycetes</taxon>
        <taxon>Pseudonocardiales</taxon>
        <taxon>Pseudonocardiaceae</taxon>
    </lineage>
</organism>
<feature type="compositionally biased region" description="Low complexity" evidence="1">
    <location>
        <begin position="552"/>
        <end position="568"/>
    </location>
</feature>
<evidence type="ECO:0000259" key="2">
    <source>
        <dbReference type="PROSITE" id="PS50943"/>
    </source>
</evidence>
<dbReference type="EMBL" id="JAFFZE010000012">
    <property type="protein sequence ID" value="MCT2584645.1"/>
    <property type="molecule type" value="Genomic_DNA"/>
</dbReference>
<accession>A0ABT2J9X7</accession>
<gene>
    <name evidence="3" type="ORF">JT362_16110</name>
</gene>
<sequence>MRTQIDDRRFGSRERLAWLLRTNRLHGQQEEFRRLRQFAESFPDGARVSSISTSQVSRWETGHTLPTASVLTRYEEVLGLPASMLTTATDAIFRYAGSRLGAPVLLRSAPSHDDELQNQLDALIDPVMTGGVMDGAAWDELSYLLITHPSIFLPSRVWTGLAERLLSEMVIAEGIPWFQRFEALSRLIGHPLGQHATIASCGAMVNDSSNQVFMDPLSLLDGSRHRDANRHVTDQLTAPTNDQALRGALLASVRKVRDHHFTEKDLTALYDVLIQHVSDTDGHVSARPLAIEVLRLLPNDSTPQRSRSLDRALRNDAVLRQVLDTGRVVHAAATAATVSRICAPALAAQPDSSGTDVEAGLRTLVDEMLHSPVSDVRLLAAQTLAATPLRYLVADGLITEIRSRVTSTSPILAVAILGALPFLARQEHRNLVEQLAVCHPLPSEITNGAIWALAHLPGQSTECLLAPSPVDAPLDLDPNPSRPGSTDPARPGVRVRCLRQRRSTASHTQRHTVPSRNPGRDPMVAEHSKGHPSERSAVTGWSHSANPALSISPTAATSTSTPATPTFR</sequence>
<feature type="domain" description="HTH cro/C1-type" evidence="2">
    <location>
        <begin position="46"/>
        <end position="85"/>
    </location>
</feature>
<proteinExistence type="predicted"/>
<dbReference type="InterPro" id="IPR010982">
    <property type="entry name" value="Lambda_DNA-bd_dom_sf"/>
</dbReference>
<dbReference type="Pfam" id="PF01381">
    <property type="entry name" value="HTH_3"/>
    <property type="match status" value="1"/>
</dbReference>
<dbReference type="RefSeq" id="WP_260192033.1">
    <property type="nucleotide sequence ID" value="NZ_JAFFZE010000012.1"/>
</dbReference>
<reference evidence="3 4" key="1">
    <citation type="submission" date="2021-02" db="EMBL/GenBank/DDBJ databases">
        <title>Actinophytocola xerophila sp. nov., isolated from soil of cotton cropping field.</title>
        <authorList>
            <person name="Huang R."/>
            <person name="Chen X."/>
            <person name="Ge X."/>
            <person name="Liu W."/>
        </authorList>
    </citation>
    <scope>NUCLEOTIDE SEQUENCE [LARGE SCALE GENOMIC DNA]</scope>
    <source>
        <strain evidence="3 4">S1-96</strain>
    </source>
</reference>
<feature type="compositionally biased region" description="Basic residues" evidence="1">
    <location>
        <begin position="496"/>
        <end position="510"/>
    </location>
</feature>
<evidence type="ECO:0000256" key="1">
    <source>
        <dbReference type="SAM" id="MobiDB-lite"/>
    </source>
</evidence>
<evidence type="ECO:0000313" key="4">
    <source>
        <dbReference type="Proteomes" id="UP001156441"/>
    </source>
</evidence>
<dbReference type="Gene3D" id="1.10.260.40">
    <property type="entry name" value="lambda repressor-like DNA-binding domains"/>
    <property type="match status" value="1"/>
</dbReference>
<dbReference type="SUPFAM" id="SSF47413">
    <property type="entry name" value="lambda repressor-like DNA-binding domains"/>
    <property type="match status" value="1"/>
</dbReference>
<feature type="compositionally biased region" description="Basic and acidic residues" evidence="1">
    <location>
        <begin position="523"/>
        <end position="534"/>
    </location>
</feature>
<protein>
    <submittedName>
        <fullName evidence="3">Helix-turn-helix transcriptional regulator</fullName>
    </submittedName>
</protein>
<dbReference type="InterPro" id="IPR001387">
    <property type="entry name" value="Cro/C1-type_HTH"/>
</dbReference>
<dbReference type="CDD" id="cd00093">
    <property type="entry name" value="HTH_XRE"/>
    <property type="match status" value="1"/>
</dbReference>
<keyword evidence="4" id="KW-1185">Reference proteome</keyword>